<dbReference type="GO" id="GO:0005992">
    <property type="term" value="P:trehalose biosynthetic process"/>
    <property type="evidence" value="ECO:0007669"/>
    <property type="project" value="UniProtKB-UniPathway"/>
</dbReference>
<comment type="catalytic activity">
    <reaction evidence="4">
        <text>alpha,alpha-trehalose 6-phosphate + H2O = alpha,alpha-trehalose + phosphate</text>
        <dbReference type="Rhea" id="RHEA:23420"/>
        <dbReference type="ChEBI" id="CHEBI:15377"/>
        <dbReference type="ChEBI" id="CHEBI:16551"/>
        <dbReference type="ChEBI" id="CHEBI:43474"/>
        <dbReference type="ChEBI" id="CHEBI:58429"/>
        <dbReference type="EC" id="3.1.3.12"/>
    </reaction>
</comment>
<dbReference type="SUPFAM" id="SSF56784">
    <property type="entry name" value="HAD-like"/>
    <property type="match status" value="1"/>
</dbReference>
<dbReference type="GO" id="GO:0004805">
    <property type="term" value="F:trehalose-phosphatase activity"/>
    <property type="evidence" value="ECO:0007669"/>
    <property type="project" value="UniProtKB-EC"/>
</dbReference>
<evidence type="ECO:0000256" key="4">
    <source>
        <dbReference type="RuleBase" id="RU361117"/>
    </source>
</evidence>
<proteinExistence type="inferred from homology"/>
<dbReference type="RefSeq" id="WP_157898133.1">
    <property type="nucleotide sequence ID" value="NZ_CP021431.1"/>
</dbReference>
<dbReference type="InterPro" id="IPR006379">
    <property type="entry name" value="HAD-SF_hydro_IIB"/>
</dbReference>
<keyword evidence="4" id="KW-0479">Metal-binding</keyword>
<dbReference type="NCBIfam" id="TIGR01484">
    <property type="entry name" value="HAD-SF-IIB"/>
    <property type="match status" value="1"/>
</dbReference>
<dbReference type="PANTHER" id="PTHR43768">
    <property type="entry name" value="TREHALOSE 6-PHOSPHATE PHOSPHATASE"/>
    <property type="match status" value="1"/>
</dbReference>
<dbReference type="NCBIfam" id="TIGR00685">
    <property type="entry name" value="T6PP"/>
    <property type="match status" value="1"/>
</dbReference>
<comment type="pathway">
    <text evidence="1 4">Glycan biosynthesis; trehalose biosynthesis.</text>
</comment>
<name>A0A1Y0E9P3_9RHOB</name>
<dbReference type="KEGG" id="lvs:LOKVESSMR4R_00942"/>
<dbReference type="Proteomes" id="UP000195273">
    <property type="component" value="Chromosome"/>
</dbReference>
<dbReference type="PANTHER" id="PTHR43768:SF3">
    <property type="entry name" value="TREHALOSE 6-PHOSPHATE PHOSPHATASE"/>
    <property type="match status" value="1"/>
</dbReference>
<evidence type="ECO:0000256" key="3">
    <source>
        <dbReference type="ARBA" id="ARBA00022801"/>
    </source>
</evidence>
<organism evidence="5 6">
    <name type="scientific">Yoonia vestfoldensis</name>
    <dbReference type="NCBI Taxonomy" id="245188"/>
    <lineage>
        <taxon>Bacteria</taxon>
        <taxon>Pseudomonadati</taxon>
        <taxon>Pseudomonadota</taxon>
        <taxon>Alphaproteobacteria</taxon>
        <taxon>Rhodobacterales</taxon>
        <taxon>Paracoccaceae</taxon>
        <taxon>Yoonia</taxon>
    </lineage>
</organism>
<dbReference type="InterPro" id="IPR003337">
    <property type="entry name" value="Trehalose_PPase"/>
</dbReference>
<protein>
    <recommendedName>
        <fullName evidence="4">Trehalose 6-phosphate phosphatase</fullName>
        <ecNumber evidence="4">3.1.3.12</ecNumber>
    </recommendedName>
</protein>
<dbReference type="Gene3D" id="3.30.70.1020">
    <property type="entry name" value="Trehalose-6-phosphate phosphatase related protein, domain 2"/>
    <property type="match status" value="1"/>
</dbReference>
<dbReference type="InterPro" id="IPR036412">
    <property type="entry name" value="HAD-like_sf"/>
</dbReference>
<comment type="cofactor">
    <cofactor evidence="4">
        <name>Mg(2+)</name>
        <dbReference type="ChEBI" id="CHEBI:18420"/>
    </cofactor>
</comment>
<dbReference type="GO" id="GO:0046872">
    <property type="term" value="F:metal ion binding"/>
    <property type="evidence" value="ECO:0007669"/>
    <property type="project" value="UniProtKB-KW"/>
</dbReference>
<keyword evidence="3 4" id="KW-0378">Hydrolase</keyword>
<dbReference type="InterPro" id="IPR023214">
    <property type="entry name" value="HAD_sf"/>
</dbReference>
<dbReference type="OrthoDB" id="9814913at2"/>
<sequence length="261" mass="27756">MTEILQPSLVLAPARTAFFLDVDGTLAEIVADPQQARVAPPVRDVLHRLALGTGDALALVSGRSLAQIDRMLAPLILPAVGVHGLERRLQDGAVTRFDYDAQAHAGLVAAVTDFAARHDGLEPDPKPGAVALHYRKRPALAAQCHAFMQGLCEADPALSLLSGKMVLELIYGRQTKGEAVQSLMQQPPFAGRIPFFAGDDVTDETGFAAVNRMGGLSVKVGEGATAARYRVADIAALVHCLDLAARQGAPQREQSQRRDVS</sequence>
<evidence type="ECO:0000256" key="1">
    <source>
        <dbReference type="ARBA" id="ARBA00005199"/>
    </source>
</evidence>
<dbReference type="CDD" id="cd01627">
    <property type="entry name" value="HAD_TPP"/>
    <property type="match status" value="1"/>
</dbReference>
<gene>
    <name evidence="5" type="primary">otsB</name>
    <name evidence="5" type="ORF">LOKVESSMR4R_00942</name>
</gene>
<dbReference type="Pfam" id="PF02358">
    <property type="entry name" value="Trehalose_PPase"/>
    <property type="match status" value="1"/>
</dbReference>
<dbReference type="EMBL" id="CP021431">
    <property type="protein sequence ID" value="ARU00273.1"/>
    <property type="molecule type" value="Genomic_DNA"/>
</dbReference>
<comment type="function">
    <text evidence="4">Removes the phosphate from trehalose 6-phosphate to produce free trehalose.</text>
</comment>
<evidence type="ECO:0000256" key="2">
    <source>
        <dbReference type="ARBA" id="ARBA00008770"/>
    </source>
</evidence>
<comment type="similarity">
    <text evidence="2 4">Belongs to the trehalose phosphatase family.</text>
</comment>
<dbReference type="EC" id="3.1.3.12" evidence="4"/>
<keyword evidence="4" id="KW-0460">Magnesium</keyword>
<dbReference type="UniPathway" id="UPA00299"/>
<accession>A0A1Y0E9P3</accession>
<evidence type="ECO:0000313" key="6">
    <source>
        <dbReference type="Proteomes" id="UP000195273"/>
    </source>
</evidence>
<dbReference type="AlphaFoldDB" id="A0A1Y0E9P3"/>
<dbReference type="Gene3D" id="3.40.50.1000">
    <property type="entry name" value="HAD superfamily/HAD-like"/>
    <property type="match status" value="1"/>
</dbReference>
<dbReference type="InterPro" id="IPR044651">
    <property type="entry name" value="OTSB-like"/>
</dbReference>
<keyword evidence="6" id="KW-1185">Reference proteome</keyword>
<evidence type="ECO:0000313" key="5">
    <source>
        <dbReference type="EMBL" id="ARU00273.1"/>
    </source>
</evidence>
<reference evidence="5 6" key="1">
    <citation type="submission" date="2017-05" db="EMBL/GenBank/DDBJ databases">
        <title>Genome Sequence of Loktanella vestfoldensis Strain SMR4r Isolated from a Culture of the Diatom Skeletonema marinoi.</title>
        <authorList>
            <person name="Topel M."/>
            <person name="Pinder M.I.M."/>
            <person name="Johansson O.N."/>
            <person name="Kourtchenko O."/>
            <person name="Godhe A."/>
            <person name="Clarke A.K."/>
        </authorList>
    </citation>
    <scope>NUCLEOTIDE SEQUENCE [LARGE SCALE GENOMIC DNA]</scope>
    <source>
        <strain evidence="5 6">SMR4r</strain>
    </source>
</reference>